<dbReference type="RefSeq" id="WP_161020317.1">
    <property type="nucleotide sequence ID" value="NZ_WWCP01000020.1"/>
</dbReference>
<dbReference type="SMART" id="SM01321">
    <property type="entry name" value="Y1_Tnp"/>
    <property type="match status" value="1"/>
</dbReference>
<comment type="caution">
    <text evidence="2">The sequence shown here is derived from an EMBL/GenBank/DDBJ whole genome shotgun (WGS) entry which is preliminary data.</text>
</comment>
<dbReference type="PANTHER" id="PTHR34322">
    <property type="entry name" value="TRANSPOSASE, Y1_TNP DOMAIN-CONTAINING"/>
    <property type="match status" value="1"/>
</dbReference>
<feature type="non-terminal residue" evidence="2">
    <location>
        <position position="328"/>
    </location>
</feature>
<dbReference type="GO" id="GO:0004803">
    <property type="term" value="F:transposase activity"/>
    <property type="evidence" value="ECO:0007669"/>
    <property type="project" value="InterPro"/>
</dbReference>
<evidence type="ECO:0000259" key="1">
    <source>
        <dbReference type="SMART" id="SM01321"/>
    </source>
</evidence>
<dbReference type="InterPro" id="IPR036515">
    <property type="entry name" value="Transposase_17_sf"/>
</dbReference>
<sequence length="328" mass="37722">MNRPLRLQFAGAVYHVTSRGDRQQLIFHDDKDRYAWLDMLAQVCARFNFTVHSFCLMGNHYHLLIETGDANLATGMRQLNGQYSRYFNRRHQRAGHVFQGRYVAILVQKESHLRELARYVVLNPLRANMVSRLEAWPWSSYALMIQPVAPPSWLRIDWILGQFGTNRANAIAAYLQFVAAGRGLASPIESVRHQLLLGDDDFVARHRTALPSALPGEVKREQRRSMALSLAEYQAKFADRDQAIAAAYFSTAYTMAAIAQHFQVHYRTVSRIVQRMAPQQSGSCAIVRPRILNLPRHRRIMWRWQRSGRVTPTRLWVVEPVCQIGALV</sequence>
<dbReference type="Pfam" id="PF01797">
    <property type="entry name" value="Y1_Tnp"/>
    <property type="match status" value="1"/>
</dbReference>
<dbReference type="GO" id="GO:0003677">
    <property type="term" value="F:DNA binding"/>
    <property type="evidence" value="ECO:0007669"/>
    <property type="project" value="InterPro"/>
</dbReference>
<protein>
    <recommendedName>
        <fullName evidence="1">Transposase IS200-like domain-containing protein</fullName>
    </recommendedName>
</protein>
<gene>
    <name evidence="2" type="ORF">GTP44_16615</name>
</gene>
<dbReference type="PANTHER" id="PTHR34322:SF2">
    <property type="entry name" value="TRANSPOSASE IS200-LIKE DOMAIN-CONTAINING PROTEIN"/>
    <property type="match status" value="1"/>
</dbReference>
<proteinExistence type="predicted"/>
<dbReference type="Proteomes" id="UP000474565">
    <property type="component" value="Unassembled WGS sequence"/>
</dbReference>
<dbReference type="GO" id="GO:0006313">
    <property type="term" value="P:DNA transposition"/>
    <property type="evidence" value="ECO:0007669"/>
    <property type="project" value="InterPro"/>
</dbReference>
<dbReference type="AlphaFoldDB" id="A0A6L8MMY3"/>
<reference evidence="2 3" key="1">
    <citation type="submission" date="2019-12" db="EMBL/GenBank/DDBJ databases">
        <title>Novel species isolated from a subtropical stream in China.</title>
        <authorList>
            <person name="Lu H."/>
        </authorList>
    </citation>
    <scope>NUCLEOTIDE SEQUENCE [LARGE SCALE GENOMIC DNA]</scope>
    <source>
        <strain evidence="2 3">FT50W</strain>
    </source>
</reference>
<dbReference type="SUPFAM" id="SSF143422">
    <property type="entry name" value="Transposase IS200-like"/>
    <property type="match status" value="1"/>
</dbReference>
<dbReference type="EMBL" id="WWCP01000020">
    <property type="protein sequence ID" value="MYM83571.1"/>
    <property type="molecule type" value="Genomic_DNA"/>
</dbReference>
<dbReference type="Gene3D" id="3.30.70.1290">
    <property type="entry name" value="Transposase IS200-like"/>
    <property type="match status" value="1"/>
</dbReference>
<feature type="domain" description="Transposase IS200-like" evidence="1">
    <location>
        <begin position="9"/>
        <end position="123"/>
    </location>
</feature>
<name>A0A6L8MMY3_9BURK</name>
<evidence type="ECO:0000313" key="3">
    <source>
        <dbReference type="Proteomes" id="UP000474565"/>
    </source>
</evidence>
<accession>A0A6L8MMY3</accession>
<dbReference type="InterPro" id="IPR002686">
    <property type="entry name" value="Transposase_17"/>
</dbReference>
<dbReference type="NCBIfam" id="NF047646">
    <property type="entry name" value="REP_Tyr_transpos"/>
    <property type="match status" value="1"/>
</dbReference>
<evidence type="ECO:0000313" key="2">
    <source>
        <dbReference type="EMBL" id="MYM83571.1"/>
    </source>
</evidence>
<organism evidence="2 3">
    <name type="scientific">Duganella lactea</name>
    <dbReference type="NCBI Taxonomy" id="2692173"/>
    <lineage>
        <taxon>Bacteria</taxon>
        <taxon>Pseudomonadati</taxon>
        <taxon>Pseudomonadota</taxon>
        <taxon>Betaproteobacteria</taxon>
        <taxon>Burkholderiales</taxon>
        <taxon>Oxalobacteraceae</taxon>
        <taxon>Telluria group</taxon>
        <taxon>Duganella</taxon>
    </lineage>
</organism>